<dbReference type="HOGENOM" id="CLU_050164_3_1_9"/>
<dbReference type="InterPro" id="IPR040170">
    <property type="entry name" value="Cytosol_ACT"/>
</dbReference>
<dbReference type="GO" id="GO:0006637">
    <property type="term" value="P:acyl-CoA metabolic process"/>
    <property type="evidence" value="ECO:0007669"/>
    <property type="project" value="TreeGrafter"/>
</dbReference>
<sequence>MSTKTCSQTRAIQARRIFPFDVNMHNTLFGGNLTRIIDDCASITVSRHCRRLAVTASVDAMNYLKPLPLGHSVCVETYISGTGKKSMEVFCKVVGEDVLNGERYLAATSFWTFVALPREGETDFMVDAIVPETDEEKFICSGYEERRKARLEQLGRQEALMDHITVVKPWNLENHES</sequence>
<dbReference type="Proteomes" id="UP000005926">
    <property type="component" value="Unassembled WGS sequence"/>
</dbReference>
<dbReference type="STRING" id="638301.HMPREF0444_1782"/>
<evidence type="ECO:0000256" key="3">
    <source>
        <dbReference type="PROSITE-ProRule" id="PRU01106"/>
    </source>
</evidence>
<keyword evidence="6" id="KW-1185">Reference proteome</keyword>
<dbReference type="GO" id="GO:0009062">
    <property type="term" value="P:fatty acid catabolic process"/>
    <property type="evidence" value="ECO:0007669"/>
    <property type="project" value="TreeGrafter"/>
</dbReference>
<dbReference type="RefSeq" id="WP_005606388.1">
    <property type="nucleotide sequence ID" value="NZ_CP102283.1"/>
</dbReference>
<protein>
    <submittedName>
        <fullName evidence="5">Thioesterase family protein</fullName>
    </submittedName>
</protein>
<dbReference type="Gene3D" id="3.10.129.10">
    <property type="entry name" value="Hotdog Thioesterase"/>
    <property type="match status" value="1"/>
</dbReference>
<dbReference type="GO" id="GO:0005829">
    <property type="term" value="C:cytosol"/>
    <property type="evidence" value="ECO:0007669"/>
    <property type="project" value="TreeGrafter"/>
</dbReference>
<proteinExistence type="inferred from homology"/>
<evidence type="ECO:0000313" key="5">
    <source>
        <dbReference type="EMBL" id="EEW36434.1"/>
    </source>
</evidence>
<dbReference type="PROSITE" id="PS51770">
    <property type="entry name" value="HOTDOG_ACOT"/>
    <property type="match status" value="1"/>
</dbReference>
<dbReference type="GO" id="GO:0052816">
    <property type="term" value="F:long-chain fatty acyl-CoA hydrolase activity"/>
    <property type="evidence" value="ECO:0007669"/>
    <property type="project" value="TreeGrafter"/>
</dbReference>
<reference evidence="5 6" key="1">
    <citation type="submission" date="2009-08" db="EMBL/GenBank/DDBJ databases">
        <authorList>
            <person name="Muzny D."/>
            <person name="Qin X."/>
            <person name="Deng J."/>
            <person name="Jiang H."/>
            <person name="Liu Y."/>
            <person name="Qu J."/>
            <person name="Song X.-Z."/>
            <person name="Zhang L."/>
            <person name="Thornton R."/>
            <person name="Coyle M."/>
            <person name="Francisco L."/>
            <person name="Jackson L."/>
            <person name="Javaid M."/>
            <person name="Korchina V."/>
            <person name="Kovar C."/>
            <person name="Mata R."/>
            <person name="Mathew T."/>
            <person name="Ngo R."/>
            <person name="Nguyen L."/>
            <person name="Nguyen N."/>
            <person name="Okwuonu G."/>
            <person name="Ongeri F."/>
            <person name="Pham C."/>
            <person name="Simmons D."/>
            <person name="Wilczek-Boney K."/>
            <person name="Hale W."/>
            <person name="Jakkamsetti A."/>
            <person name="Pham P."/>
            <person name="Ruth R."/>
            <person name="San Lucas F."/>
            <person name="Warren J."/>
            <person name="Zhang J."/>
            <person name="Zhao Z."/>
            <person name="Zhou C."/>
            <person name="Zhu D."/>
            <person name="Lee S."/>
            <person name="Bess C."/>
            <person name="Blankenburg K."/>
            <person name="Forbes L."/>
            <person name="Fu Q."/>
            <person name="Gubbala S."/>
            <person name="Hirani K."/>
            <person name="Jayaseelan J.C."/>
            <person name="Lara F."/>
            <person name="Munidasa M."/>
            <person name="Palculict T."/>
            <person name="Patil S."/>
            <person name="Pu L.-L."/>
            <person name="Saada N."/>
            <person name="Tang L."/>
            <person name="Weissenberger G."/>
            <person name="Zhu Y."/>
            <person name="Hemphill L."/>
            <person name="Shang Y."/>
            <person name="Youmans B."/>
            <person name="Ayvaz T."/>
            <person name="Ross M."/>
            <person name="Santibanez J."/>
            <person name="Aqrawi P."/>
            <person name="Gross S."/>
            <person name="Joshi V."/>
            <person name="Fowler G."/>
            <person name="Nazareth L."/>
            <person name="Reid J."/>
            <person name="Worley K."/>
            <person name="Petrosino J."/>
            <person name="Highlander S."/>
            <person name="Gibbs R."/>
        </authorList>
    </citation>
    <scope>NUCLEOTIDE SEQUENCE [LARGE SCALE GENOMIC DNA]</scope>
    <source>
        <strain evidence="5 6">ATCC 49175</strain>
    </source>
</reference>
<comment type="caution">
    <text evidence="5">The sequence shown here is derived from an EMBL/GenBank/DDBJ whole genome shotgun (WGS) entry which is preliminary data.</text>
</comment>
<gene>
    <name evidence="5" type="ORF">HMPREF0444_1782</name>
</gene>
<dbReference type="InterPro" id="IPR006683">
    <property type="entry name" value="Thioestr_dom"/>
</dbReference>
<name>C8NIN7_9LACT</name>
<dbReference type="eggNOG" id="COG1607">
    <property type="taxonomic scope" value="Bacteria"/>
</dbReference>
<dbReference type="AlphaFoldDB" id="C8NIN7"/>
<dbReference type="CDD" id="cd03442">
    <property type="entry name" value="BFIT_BACH"/>
    <property type="match status" value="1"/>
</dbReference>
<dbReference type="PANTHER" id="PTHR11049">
    <property type="entry name" value="ACYL COENZYME A THIOESTER HYDROLASE"/>
    <property type="match status" value="1"/>
</dbReference>
<comment type="similarity">
    <text evidence="1">Belongs to the acyl coenzyme A hydrolase family.</text>
</comment>
<organism evidence="5 6">
    <name type="scientific">Granulicatella adiacens ATCC 49175</name>
    <dbReference type="NCBI Taxonomy" id="638301"/>
    <lineage>
        <taxon>Bacteria</taxon>
        <taxon>Bacillati</taxon>
        <taxon>Bacillota</taxon>
        <taxon>Bacilli</taxon>
        <taxon>Lactobacillales</taxon>
        <taxon>Carnobacteriaceae</taxon>
        <taxon>Granulicatella</taxon>
    </lineage>
</organism>
<accession>C8NIN7</accession>
<dbReference type="InterPro" id="IPR029069">
    <property type="entry name" value="HotDog_dom_sf"/>
</dbReference>
<dbReference type="SUPFAM" id="SSF54637">
    <property type="entry name" value="Thioesterase/thiol ester dehydrase-isomerase"/>
    <property type="match status" value="1"/>
</dbReference>
<evidence type="ECO:0000313" key="6">
    <source>
        <dbReference type="Proteomes" id="UP000005926"/>
    </source>
</evidence>
<feature type="domain" description="HotDog ACOT-type" evidence="4">
    <location>
        <begin position="7"/>
        <end position="119"/>
    </location>
</feature>
<dbReference type="Pfam" id="PF03061">
    <property type="entry name" value="4HBT"/>
    <property type="match status" value="1"/>
</dbReference>
<evidence type="ECO:0000259" key="4">
    <source>
        <dbReference type="PROSITE" id="PS51770"/>
    </source>
</evidence>
<evidence type="ECO:0000256" key="2">
    <source>
        <dbReference type="ARBA" id="ARBA00022801"/>
    </source>
</evidence>
<dbReference type="EMBL" id="ACKZ01000029">
    <property type="protein sequence ID" value="EEW36434.1"/>
    <property type="molecule type" value="Genomic_DNA"/>
</dbReference>
<dbReference type="PANTHER" id="PTHR11049:SF24">
    <property type="entry name" value="CYTOSOLIC ACYL COENZYME A THIOESTER HYDROLASE"/>
    <property type="match status" value="1"/>
</dbReference>
<keyword evidence="2 3" id="KW-0378">Hydrolase</keyword>
<dbReference type="GeneID" id="78412459"/>
<evidence type="ECO:0000256" key="1">
    <source>
        <dbReference type="ARBA" id="ARBA00010458"/>
    </source>
</evidence>
<dbReference type="InterPro" id="IPR033120">
    <property type="entry name" value="HOTDOG_ACOT"/>
</dbReference>